<dbReference type="EMBL" id="CP003538">
    <property type="protein sequence ID" value="AGH98766.1"/>
    <property type="molecule type" value="Genomic_DNA"/>
</dbReference>
<dbReference type="PATRIC" id="fig|349215.9.peg.1909"/>
<dbReference type="HOGENOM" id="CLU_049147_0_0_5"/>
<evidence type="ECO:0000313" key="3">
    <source>
        <dbReference type="Proteomes" id="UP000011932"/>
    </source>
</evidence>
<dbReference type="AlphaFoldDB" id="M4VKX8"/>
<protein>
    <recommendedName>
        <fullName evidence="4">Porin</fullName>
    </recommendedName>
</protein>
<dbReference type="SUPFAM" id="SSF56935">
    <property type="entry name" value="Porins"/>
    <property type="match status" value="1"/>
</dbReference>
<organism evidence="2 3">
    <name type="scientific">Micavibrio aeruginosavorus EPB</name>
    <dbReference type="NCBI Taxonomy" id="349215"/>
    <lineage>
        <taxon>Bacteria</taxon>
        <taxon>Pseudomonadati</taxon>
        <taxon>Bdellovibrionota</taxon>
        <taxon>Bdellovibrionia</taxon>
        <taxon>Bdellovibrionales</taxon>
        <taxon>Pseudobdellovibrionaceae</taxon>
        <taxon>Micavibrio</taxon>
    </lineage>
</organism>
<gene>
    <name evidence="2" type="ORF">A11S_1965</name>
</gene>
<dbReference type="Proteomes" id="UP000011932">
    <property type="component" value="Chromosome"/>
</dbReference>
<accession>M4VKX8</accession>
<feature type="chain" id="PRO_5004060355" description="Porin" evidence="1">
    <location>
        <begin position="24"/>
        <end position="359"/>
    </location>
</feature>
<evidence type="ECO:0000313" key="2">
    <source>
        <dbReference type="EMBL" id="AGH98766.1"/>
    </source>
</evidence>
<evidence type="ECO:0000256" key="1">
    <source>
        <dbReference type="SAM" id="SignalP"/>
    </source>
</evidence>
<evidence type="ECO:0008006" key="4">
    <source>
        <dbReference type="Google" id="ProtNLM"/>
    </source>
</evidence>
<name>M4VKX8_9BACT</name>
<dbReference type="RefSeq" id="WP_015468293.1">
    <property type="nucleotide sequence ID" value="NC_020812.1"/>
</dbReference>
<keyword evidence="1" id="KW-0732">Signal</keyword>
<dbReference type="KEGG" id="man:A11S_1965"/>
<feature type="signal peptide" evidence="1">
    <location>
        <begin position="1"/>
        <end position="23"/>
    </location>
</feature>
<dbReference type="STRING" id="349215.A11S_1965"/>
<sequence length="359" mass="39595">MKLSHCFYSFLFASALCGGQAQAQSISADVLMELQSESGVDSSNDDNHRTNMFFRTEVAPTLTLNDHFYIDGTLVLEPVRDPEPGDDLFFEDEGIYAEEIKLNFVHGPWHVFAGKFNPAFGFGWEWGRGIWGEDFAEDYEITEKIGFGVSYAFETETMGTHTLTGSTFFTDTTILSQSIIRGRGTVEKDDGGASNTEDFSSFVAGLDGDNVAGVDGLYYKLGYRFLGEGDADHATGGADESGWVATLGHRVIVNERINLDLFAEYTDIQNFGGVDGEGRDYLSGSVKTILDERWNLTLAHTMRNIDVTGADDIDDHLNQMSAGYDFQNGLTLEAGWKNTEEDGVDDHIIGVLARYQFGL</sequence>
<proteinExistence type="predicted"/>
<reference evidence="2 3" key="1">
    <citation type="journal article" date="2013" name="ISME J.">
        <title>By their genes ye shall know them: genomic signatures of predatory bacteria.</title>
        <authorList>
            <person name="Pasternak Z."/>
            <person name="Pietrokovski S."/>
            <person name="Rotem O."/>
            <person name="Gophna U."/>
            <person name="Lurie-Weinberger M.N."/>
            <person name="Jurkevitch E."/>
        </authorList>
    </citation>
    <scope>NUCLEOTIDE SEQUENCE [LARGE SCALE GENOMIC DNA]</scope>
    <source>
        <strain evidence="2">EPB</strain>
    </source>
</reference>